<proteinExistence type="predicted"/>
<reference evidence="1 2" key="1">
    <citation type="submission" date="2019-03" db="EMBL/GenBank/DDBJ databases">
        <title>Genomic Encyclopedia of Type Strains, Phase IV (KMG-IV): sequencing the most valuable type-strain genomes for metagenomic binning, comparative biology and taxonomic classification.</title>
        <authorList>
            <person name="Goeker M."/>
        </authorList>
    </citation>
    <scope>NUCLEOTIDE SEQUENCE [LARGE SCALE GENOMIC DNA]</scope>
    <source>
        <strain evidence="1 2">DSM 45361</strain>
    </source>
</reference>
<dbReference type="SUPFAM" id="SSF51445">
    <property type="entry name" value="(Trans)glycosidases"/>
    <property type="match status" value="1"/>
</dbReference>
<name>A0A4R6SIF2_LABRH</name>
<dbReference type="AlphaFoldDB" id="A0A4R6SIF2"/>
<dbReference type="Gene3D" id="3.20.20.80">
    <property type="entry name" value="Glycosidases"/>
    <property type="match status" value="1"/>
</dbReference>
<dbReference type="Proteomes" id="UP000295444">
    <property type="component" value="Unassembled WGS sequence"/>
</dbReference>
<dbReference type="InterPro" id="IPR017853">
    <property type="entry name" value="GH"/>
</dbReference>
<organism evidence="1 2">
    <name type="scientific">Labedaea rhizosphaerae</name>
    <dbReference type="NCBI Taxonomy" id="598644"/>
    <lineage>
        <taxon>Bacteria</taxon>
        <taxon>Bacillati</taxon>
        <taxon>Actinomycetota</taxon>
        <taxon>Actinomycetes</taxon>
        <taxon>Pseudonocardiales</taxon>
        <taxon>Pseudonocardiaceae</taxon>
        <taxon>Labedaea</taxon>
    </lineage>
</organism>
<sequence length="305" mass="32702">MRFGVYPLGVVGGPDGVVSGPPDDMNRVIAALTELRGDKAPVVPRMYVPWTGDDSAARLVAQVAGVPWDLVLCYRHETGDAAGFAEFVADVVRAHGDTLDSVQVTGEPNMGAMPFAADGAFPDVVPAMVLGVQAAAAARRDGQPVRIGIGLVPSEFEDSDFWSKVAACDAPAFASALDYAALDIYPDVFGGRVPLESVPDVVEGMVGRFRATLTEFGVPATTELRIGENGWPTGADRPEELQADVLEAVIRTCHRLEVGRWQLFALRDANSSGATPFHHFGVLRDDYSPKPAFHRLRMLIEELSD</sequence>
<evidence type="ECO:0000313" key="1">
    <source>
        <dbReference type="EMBL" id="TDQ01370.1"/>
    </source>
</evidence>
<evidence type="ECO:0000313" key="2">
    <source>
        <dbReference type="Proteomes" id="UP000295444"/>
    </source>
</evidence>
<gene>
    <name evidence="1" type="ORF">EV186_1021238</name>
</gene>
<comment type="caution">
    <text evidence="1">The sequence shown here is derived from an EMBL/GenBank/DDBJ whole genome shotgun (WGS) entry which is preliminary data.</text>
</comment>
<dbReference type="OrthoDB" id="525131at2"/>
<keyword evidence="2" id="KW-1185">Reference proteome</keyword>
<dbReference type="EMBL" id="SNXZ01000002">
    <property type="protein sequence ID" value="TDQ01370.1"/>
    <property type="molecule type" value="Genomic_DNA"/>
</dbReference>
<accession>A0A4R6SIF2</accession>
<protein>
    <submittedName>
        <fullName evidence="1">Uncharacterized protein</fullName>
    </submittedName>
</protein>
<dbReference type="RefSeq" id="WP_133849963.1">
    <property type="nucleotide sequence ID" value="NZ_SNXZ01000002.1"/>
</dbReference>